<feature type="domain" description="Immunoglobulin I-set" evidence="1">
    <location>
        <begin position="6"/>
        <end position="52"/>
    </location>
</feature>
<dbReference type="EMBL" id="UZAG01020344">
    <property type="protein sequence ID" value="VDO46482.1"/>
    <property type="molecule type" value="Genomic_DNA"/>
</dbReference>
<evidence type="ECO:0000313" key="3">
    <source>
        <dbReference type="Proteomes" id="UP000280834"/>
    </source>
</evidence>
<dbReference type="STRING" id="42155.A0A0R3R6N5"/>
<evidence type="ECO:0000313" key="4">
    <source>
        <dbReference type="WBParaSite" id="BTMF_0001567901-mRNA-1"/>
    </source>
</evidence>
<accession>A0A0R3R6N5</accession>
<evidence type="ECO:0000259" key="1">
    <source>
        <dbReference type="Pfam" id="PF07679"/>
    </source>
</evidence>
<reference evidence="4" key="1">
    <citation type="submission" date="2017-02" db="UniProtKB">
        <authorList>
            <consortium name="WormBaseParasite"/>
        </authorList>
    </citation>
    <scope>IDENTIFICATION</scope>
</reference>
<dbReference type="Gene3D" id="2.60.40.10">
    <property type="entry name" value="Immunoglobulins"/>
    <property type="match status" value="1"/>
</dbReference>
<dbReference type="AlphaFoldDB" id="A0A0R3R6N5"/>
<name>A0A0R3R6N5_9BILA</name>
<reference evidence="2 3" key="2">
    <citation type="submission" date="2018-11" db="EMBL/GenBank/DDBJ databases">
        <authorList>
            <consortium name="Pathogen Informatics"/>
        </authorList>
    </citation>
    <scope>NUCLEOTIDE SEQUENCE [LARGE SCALE GENOMIC DNA]</scope>
</reference>
<organism evidence="4">
    <name type="scientific">Brugia timori</name>
    <dbReference type="NCBI Taxonomy" id="42155"/>
    <lineage>
        <taxon>Eukaryota</taxon>
        <taxon>Metazoa</taxon>
        <taxon>Ecdysozoa</taxon>
        <taxon>Nematoda</taxon>
        <taxon>Chromadorea</taxon>
        <taxon>Rhabditida</taxon>
        <taxon>Spirurina</taxon>
        <taxon>Spiruromorpha</taxon>
        <taxon>Filarioidea</taxon>
        <taxon>Onchocercidae</taxon>
        <taxon>Brugia</taxon>
    </lineage>
</organism>
<keyword evidence="3" id="KW-1185">Reference proteome</keyword>
<sequence length="63" mass="6723">FFPGHISSDGRIKVTFNGDLTVTDVRPADEGNYVCAAMNLAGSSLTKATLKVMSKSKSCISKR</sequence>
<dbReference type="InterPro" id="IPR013098">
    <property type="entry name" value="Ig_I-set"/>
</dbReference>
<dbReference type="InterPro" id="IPR013783">
    <property type="entry name" value="Ig-like_fold"/>
</dbReference>
<evidence type="ECO:0000313" key="2">
    <source>
        <dbReference type="EMBL" id="VDO46482.1"/>
    </source>
</evidence>
<protein>
    <submittedName>
        <fullName evidence="4">I-set domain-containing protein</fullName>
    </submittedName>
</protein>
<dbReference type="InterPro" id="IPR036179">
    <property type="entry name" value="Ig-like_dom_sf"/>
</dbReference>
<dbReference type="SUPFAM" id="SSF48726">
    <property type="entry name" value="Immunoglobulin"/>
    <property type="match status" value="1"/>
</dbReference>
<gene>
    <name evidence="2" type="ORF">BTMF_LOCUS13673</name>
</gene>
<dbReference type="WBParaSite" id="BTMF_0001567901-mRNA-1">
    <property type="protein sequence ID" value="BTMF_0001567901-mRNA-1"/>
    <property type="gene ID" value="BTMF_0001567901"/>
</dbReference>
<proteinExistence type="predicted"/>
<dbReference type="Pfam" id="PF07679">
    <property type="entry name" value="I-set"/>
    <property type="match status" value="1"/>
</dbReference>
<dbReference type="Proteomes" id="UP000280834">
    <property type="component" value="Unassembled WGS sequence"/>
</dbReference>